<reference evidence="2 3" key="1">
    <citation type="submission" date="2024-04" db="EMBL/GenBank/DDBJ databases">
        <authorList>
            <person name="Fracassetti M."/>
        </authorList>
    </citation>
    <scope>NUCLEOTIDE SEQUENCE [LARGE SCALE GENOMIC DNA]</scope>
</reference>
<proteinExistence type="predicted"/>
<protein>
    <submittedName>
        <fullName evidence="2">Uncharacterized protein</fullName>
    </submittedName>
</protein>
<gene>
    <name evidence="2" type="ORF">LTRI10_LOCUS43331</name>
</gene>
<feature type="region of interest" description="Disordered" evidence="1">
    <location>
        <begin position="17"/>
        <end position="60"/>
    </location>
</feature>
<evidence type="ECO:0000313" key="2">
    <source>
        <dbReference type="EMBL" id="CAL1403392.1"/>
    </source>
</evidence>
<organism evidence="2 3">
    <name type="scientific">Linum trigynum</name>
    <dbReference type="NCBI Taxonomy" id="586398"/>
    <lineage>
        <taxon>Eukaryota</taxon>
        <taxon>Viridiplantae</taxon>
        <taxon>Streptophyta</taxon>
        <taxon>Embryophyta</taxon>
        <taxon>Tracheophyta</taxon>
        <taxon>Spermatophyta</taxon>
        <taxon>Magnoliopsida</taxon>
        <taxon>eudicotyledons</taxon>
        <taxon>Gunneridae</taxon>
        <taxon>Pentapetalae</taxon>
        <taxon>rosids</taxon>
        <taxon>fabids</taxon>
        <taxon>Malpighiales</taxon>
        <taxon>Linaceae</taxon>
        <taxon>Linum</taxon>
    </lineage>
</organism>
<accession>A0AAV2FZJ6</accession>
<dbReference type="AlphaFoldDB" id="A0AAV2FZJ6"/>
<name>A0AAV2FZJ6_9ROSI</name>
<sequence>MSMTEIGSNQTGLLVTFASGSTGAVPHRWGGTGNQDRENLSSRHEPSTESKQLEQTRSEIATKSVCLEKKTESITAAVEKRNRN</sequence>
<dbReference type="EMBL" id="OZ034820">
    <property type="protein sequence ID" value="CAL1403392.1"/>
    <property type="molecule type" value="Genomic_DNA"/>
</dbReference>
<evidence type="ECO:0000256" key="1">
    <source>
        <dbReference type="SAM" id="MobiDB-lite"/>
    </source>
</evidence>
<dbReference type="Proteomes" id="UP001497516">
    <property type="component" value="Chromosome 7"/>
</dbReference>
<evidence type="ECO:0000313" key="3">
    <source>
        <dbReference type="Proteomes" id="UP001497516"/>
    </source>
</evidence>
<keyword evidence="3" id="KW-1185">Reference proteome</keyword>
<feature type="compositionally biased region" description="Basic and acidic residues" evidence="1">
    <location>
        <begin position="35"/>
        <end position="57"/>
    </location>
</feature>